<evidence type="ECO:0000256" key="1">
    <source>
        <dbReference type="SAM" id="MobiDB-lite"/>
    </source>
</evidence>
<protein>
    <submittedName>
        <fullName evidence="3">Uncharacterized protein</fullName>
    </submittedName>
</protein>
<keyword evidence="2" id="KW-1133">Transmembrane helix</keyword>
<dbReference type="Proteomes" id="UP000724874">
    <property type="component" value="Unassembled WGS sequence"/>
</dbReference>
<keyword evidence="2" id="KW-0472">Membrane</keyword>
<accession>A0A9P5TTG2</accession>
<keyword evidence="2" id="KW-0812">Transmembrane</keyword>
<dbReference type="EMBL" id="JADNYJ010000002">
    <property type="protein sequence ID" value="KAF8912716.1"/>
    <property type="molecule type" value="Genomic_DNA"/>
</dbReference>
<organism evidence="3 4">
    <name type="scientific">Gymnopilus junonius</name>
    <name type="common">Spectacular rustgill mushroom</name>
    <name type="synonym">Gymnopilus spectabilis subsp. junonius</name>
    <dbReference type="NCBI Taxonomy" id="109634"/>
    <lineage>
        <taxon>Eukaryota</taxon>
        <taxon>Fungi</taxon>
        <taxon>Dikarya</taxon>
        <taxon>Basidiomycota</taxon>
        <taxon>Agaricomycotina</taxon>
        <taxon>Agaricomycetes</taxon>
        <taxon>Agaricomycetidae</taxon>
        <taxon>Agaricales</taxon>
        <taxon>Agaricineae</taxon>
        <taxon>Hymenogastraceae</taxon>
        <taxon>Gymnopilus</taxon>
    </lineage>
</organism>
<evidence type="ECO:0000313" key="4">
    <source>
        <dbReference type="Proteomes" id="UP000724874"/>
    </source>
</evidence>
<name>A0A9P5TTG2_GYMJU</name>
<evidence type="ECO:0000313" key="3">
    <source>
        <dbReference type="EMBL" id="KAF8912716.1"/>
    </source>
</evidence>
<proteinExistence type="predicted"/>
<evidence type="ECO:0000256" key="2">
    <source>
        <dbReference type="SAM" id="Phobius"/>
    </source>
</evidence>
<feature type="region of interest" description="Disordered" evidence="1">
    <location>
        <begin position="190"/>
        <end position="211"/>
    </location>
</feature>
<reference evidence="3" key="1">
    <citation type="submission" date="2020-11" db="EMBL/GenBank/DDBJ databases">
        <authorList>
            <consortium name="DOE Joint Genome Institute"/>
            <person name="Ahrendt S."/>
            <person name="Riley R."/>
            <person name="Andreopoulos W."/>
            <person name="LaButti K."/>
            <person name="Pangilinan J."/>
            <person name="Ruiz-duenas F.J."/>
            <person name="Barrasa J.M."/>
            <person name="Sanchez-Garcia M."/>
            <person name="Camarero S."/>
            <person name="Miyauchi S."/>
            <person name="Serrano A."/>
            <person name="Linde D."/>
            <person name="Babiker R."/>
            <person name="Drula E."/>
            <person name="Ayuso-Fernandez I."/>
            <person name="Pacheco R."/>
            <person name="Padilla G."/>
            <person name="Ferreira P."/>
            <person name="Barriuso J."/>
            <person name="Kellner H."/>
            <person name="Castanera R."/>
            <person name="Alfaro M."/>
            <person name="Ramirez L."/>
            <person name="Pisabarro A.G."/>
            <person name="Kuo A."/>
            <person name="Tritt A."/>
            <person name="Lipzen A."/>
            <person name="He G."/>
            <person name="Yan M."/>
            <person name="Ng V."/>
            <person name="Cullen D."/>
            <person name="Martin F."/>
            <person name="Rosso M.-N."/>
            <person name="Henrissat B."/>
            <person name="Hibbett D."/>
            <person name="Martinez A.T."/>
            <person name="Grigoriev I.V."/>
        </authorList>
    </citation>
    <scope>NUCLEOTIDE SEQUENCE</scope>
    <source>
        <strain evidence="3">AH 44721</strain>
    </source>
</reference>
<sequence length="211" mass="24043">MFVPLVWRTDDGDNCSSARVYCSPSVAIVASDPSGAATSSAVNDSPDADPTTANPSYINKPGVHRYIGIAMVIVMVVAILFTWLYYSKRTKDKTSPYPHWSTYFCCARRRKKSPKWSNVPSPVAEQTPDPELVVSEKERFRMLQSEPRGLIKEVSGGVVMYTEVPRPAMPKRERYPADWEFERVHGVRYEARTPHRHPERSRLSRKIDNRL</sequence>
<dbReference type="OrthoDB" id="3038877at2759"/>
<comment type="caution">
    <text evidence="3">The sequence shown here is derived from an EMBL/GenBank/DDBJ whole genome shotgun (WGS) entry which is preliminary data.</text>
</comment>
<dbReference type="AlphaFoldDB" id="A0A9P5TTG2"/>
<gene>
    <name evidence="3" type="ORF">CPB84DRAFT_1841161</name>
</gene>
<feature type="compositionally biased region" description="Basic and acidic residues" evidence="1">
    <location>
        <begin position="200"/>
        <end position="211"/>
    </location>
</feature>
<keyword evidence="4" id="KW-1185">Reference proteome</keyword>
<feature type="transmembrane region" description="Helical" evidence="2">
    <location>
        <begin position="66"/>
        <end position="86"/>
    </location>
</feature>